<dbReference type="EMBL" id="JBGOOW010000092">
    <property type="protein sequence ID" value="MEZ8184076.1"/>
    <property type="molecule type" value="Genomic_DNA"/>
</dbReference>
<protein>
    <submittedName>
        <fullName evidence="2">IS5 family transposase</fullName>
    </submittedName>
</protein>
<keyword evidence="3" id="KW-1185">Reference proteome</keyword>
<feature type="non-terminal residue" evidence="2">
    <location>
        <position position="1"/>
    </location>
</feature>
<accession>A0ABV4M086</accession>
<evidence type="ECO:0000313" key="3">
    <source>
        <dbReference type="Proteomes" id="UP001569200"/>
    </source>
</evidence>
<dbReference type="Proteomes" id="UP001569200">
    <property type="component" value="Unassembled WGS sequence"/>
</dbReference>
<name>A0ABV4M086_VIBSP</name>
<sequence length="153" mass="17095">DTSTHEIIAAELSLSTVTDGEVLPNLLKQTRRSILEVSGDGAYDTRACHAAIKIKGAIALIPPREGAAFWERGHPRNLAVGCQKLYGSNKYWKKRYGYHKRSLSETAMYRVKQLLGGRLSLRNYNAQVGETYAMIKALNKLTRLGMPETCRID</sequence>
<proteinExistence type="predicted"/>
<dbReference type="NCBIfam" id="NF033579">
    <property type="entry name" value="transpos_IS5_2"/>
    <property type="match status" value="1"/>
</dbReference>
<dbReference type="PANTHER" id="PTHR34631:SF3">
    <property type="entry name" value="ISSOD12 TRANSPOSASE TNPA_ISSOD12"/>
    <property type="match status" value="1"/>
</dbReference>
<reference evidence="2 3" key="1">
    <citation type="submission" date="2024-06" db="EMBL/GenBank/DDBJ databases">
        <authorList>
            <person name="Steensen K."/>
            <person name="Seneca J."/>
            <person name="Bartlau N."/>
            <person name="Yu A.X."/>
            <person name="Polz M.F."/>
        </authorList>
    </citation>
    <scope>NUCLEOTIDE SEQUENCE [LARGE SCALE GENOMIC DNA]</scope>
    <source>
        <strain evidence="2 3">1F145</strain>
    </source>
</reference>
<feature type="domain" description="Transposase IS4-like" evidence="1">
    <location>
        <begin position="1"/>
        <end position="139"/>
    </location>
</feature>
<comment type="caution">
    <text evidence="2">The sequence shown here is derived from an EMBL/GenBank/DDBJ whole genome shotgun (WGS) entry which is preliminary data.</text>
</comment>
<dbReference type="InterPro" id="IPR002559">
    <property type="entry name" value="Transposase_11"/>
</dbReference>
<dbReference type="InterPro" id="IPR053172">
    <property type="entry name" value="Tn903_transposase"/>
</dbReference>
<gene>
    <name evidence="2" type="ORF">ACED33_25795</name>
</gene>
<dbReference type="Pfam" id="PF01609">
    <property type="entry name" value="DDE_Tnp_1"/>
    <property type="match status" value="1"/>
</dbReference>
<organism evidence="2 3">
    <name type="scientific">Vibrio splendidus</name>
    <dbReference type="NCBI Taxonomy" id="29497"/>
    <lineage>
        <taxon>Bacteria</taxon>
        <taxon>Pseudomonadati</taxon>
        <taxon>Pseudomonadota</taxon>
        <taxon>Gammaproteobacteria</taxon>
        <taxon>Vibrionales</taxon>
        <taxon>Vibrionaceae</taxon>
        <taxon>Vibrio</taxon>
    </lineage>
</organism>
<dbReference type="PANTHER" id="PTHR34631">
    <property type="match status" value="1"/>
</dbReference>
<evidence type="ECO:0000259" key="1">
    <source>
        <dbReference type="Pfam" id="PF01609"/>
    </source>
</evidence>
<evidence type="ECO:0000313" key="2">
    <source>
        <dbReference type="EMBL" id="MEZ8184076.1"/>
    </source>
</evidence>
<dbReference type="RefSeq" id="WP_371691514.1">
    <property type="nucleotide sequence ID" value="NZ_JBGONW010000096.1"/>
</dbReference>
<dbReference type="InterPro" id="IPR053520">
    <property type="entry name" value="Transposase_Tn903"/>
</dbReference>